<evidence type="ECO:0000313" key="4">
    <source>
        <dbReference type="EMBL" id="KAA0169861.1"/>
    </source>
</evidence>
<feature type="compositionally biased region" description="Basic and acidic residues" evidence="1">
    <location>
        <begin position="29"/>
        <end position="38"/>
    </location>
</feature>
<feature type="region of interest" description="Disordered" evidence="1">
    <location>
        <begin position="107"/>
        <end position="149"/>
    </location>
</feature>
<evidence type="ECO:0000313" key="7">
    <source>
        <dbReference type="Proteomes" id="UP000325113"/>
    </source>
</evidence>
<dbReference type="Proteomes" id="UP000324907">
    <property type="component" value="Unassembled WGS sequence"/>
</dbReference>
<evidence type="ECO:0000313" key="5">
    <source>
        <dbReference type="Proteomes" id="UP000323011"/>
    </source>
</evidence>
<feature type="region of interest" description="Disordered" evidence="1">
    <location>
        <begin position="207"/>
        <end position="354"/>
    </location>
</feature>
<accession>A0A5A8E1P6</accession>
<feature type="compositionally biased region" description="Basic and acidic residues" evidence="1">
    <location>
        <begin position="126"/>
        <end position="138"/>
    </location>
</feature>
<dbReference type="Proteomes" id="UP000325113">
    <property type="component" value="Unassembled WGS sequence"/>
</dbReference>
<feature type="compositionally biased region" description="Low complexity" evidence="1">
    <location>
        <begin position="423"/>
        <end position="437"/>
    </location>
</feature>
<gene>
    <name evidence="4" type="ORF">FNF28_01799</name>
    <name evidence="2" type="ORF">FNF29_04024</name>
    <name evidence="3" type="ORF">FNF31_01593</name>
</gene>
<feature type="compositionally biased region" description="Low complexity" evidence="1">
    <location>
        <begin position="651"/>
        <end position="668"/>
    </location>
</feature>
<feature type="compositionally biased region" description="Low complexity" evidence="1">
    <location>
        <begin position="675"/>
        <end position="687"/>
    </location>
</feature>
<organism evidence="4 6">
    <name type="scientific">Cafeteria roenbergensis</name>
    <name type="common">Marine flagellate</name>
    <dbReference type="NCBI Taxonomy" id="33653"/>
    <lineage>
        <taxon>Eukaryota</taxon>
        <taxon>Sar</taxon>
        <taxon>Stramenopiles</taxon>
        <taxon>Bigyra</taxon>
        <taxon>Opalozoa</taxon>
        <taxon>Bicosoecida</taxon>
        <taxon>Cafeteriaceae</taxon>
        <taxon>Cafeteria</taxon>
    </lineage>
</organism>
<evidence type="ECO:0000256" key="1">
    <source>
        <dbReference type="SAM" id="MobiDB-lite"/>
    </source>
</evidence>
<feature type="compositionally biased region" description="Basic and acidic residues" evidence="1">
    <location>
        <begin position="402"/>
        <end position="411"/>
    </location>
</feature>
<dbReference type="AlphaFoldDB" id="A0A5A8E1P6"/>
<dbReference type="SUPFAM" id="SSF57959">
    <property type="entry name" value="Leucine zipper domain"/>
    <property type="match status" value="1"/>
</dbReference>
<dbReference type="EMBL" id="VLTM01000010">
    <property type="protein sequence ID" value="KAA0165979.1"/>
    <property type="molecule type" value="Genomic_DNA"/>
</dbReference>
<feature type="compositionally biased region" description="Polar residues" evidence="1">
    <location>
        <begin position="630"/>
        <end position="641"/>
    </location>
</feature>
<feature type="compositionally biased region" description="Low complexity" evidence="1">
    <location>
        <begin position="107"/>
        <end position="124"/>
    </location>
</feature>
<feature type="region of interest" description="Disordered" evidence="1">
    <location>
        <begin position="482"/>
        <end position="504"/>
    </location>
</feature>
<sequence length="687" mass="72470">MDSAEGGPAGGSAQGVGSEAGANEAQRMSQDKCRERNRLHARRSRQRKKAAQAGMVATLERRLDEMRRYDAVMLSHTGQPYQSHLEAEGRCTNLTTVRQGVEAAGDDIAGPGADDDPAPMQAGASTEDRAARSRERNRLHARRSRQRKKLLMESLKEQCDACSRDIAAIRSMLAARLGPTHADLLAADAYCRELARVPIETAEGTIDAAGSWSPAGSMRGSRRGSEGACSALGSSMTKRTRSQRSSDADEDTQEEDPSSQCSAKRACLRPRRAAACRSRAAGSTAPDQGSQDSDTANITTGTASPGVPMHPTSPGFAGNAPKMEPGADPGTFPAMHPGHPSMPRVDGHPGHAAFGARPGYVQHGGYTETSQAAPAPTASAFAAGPFGFLPNPAAARAGVDTKPGDRQDHAQRQLHARATAGWSAAPPAVSADAASAGQRVLPPSTTAASLAAPALDESEAAHCLMALVRGCSALPPASIPPSFQRAASAPSMPDNGHAHAWSAPQQPRTASFAYGSEQHHFQHGMMPHPAHALGQYHGAMHAAEPVTYHTPPRPGQHFAEYPPPAVAQLPQQRLLAAPPQHMHHHPAALGEVPLASSVDVAMARTGEMLEAGSPSFSPWTGGDVPAASAQLPQQATRSQTAPPDAMEPAAHFQQRHYQLQQPQQQLQQEQHHQHQPPLHHVQPPGRL</sequence>
<evidence type="ECO:0000313" key="3">
    <source>
        <dbReference type="EMBL" id="KAA0165979.1"/>
    </source>
</evidence>
<evidence type="ECO:0000313" key="6">
    <source>
        <dbReference type="Proteomes" id="UP000324907"/>
    </source>
</evidence>
<feature type="region of interest" description="Disordered" evidence="1">
    <location>
        <begin position="1"/>
        <end position="56"/>
    </location>
</feature>
<feature type="compositionally biased region" description="Polar residues" evidence="1">
    <location>
        <begin position="285"/>
        <end position="303"/>
    </location>
</feature>
<dbReference type="CDD" id="cd14809">
    <property type="entry name" value="bZIP_AUREO-like"/>
    <property type="match status" value="2"/>
</dbReference>
<feature type="region of interest" description="Disordered" evidence="1">
    <location>
        <begin position="611"/>
        <end position="687"/>
    </location>
</feature>
<protein>
    <recommendedName>
        <fullName evidence="8">BZIP domain-containing protein</fullName>
    </recommendedName>
</protein>
<dbReference type="GO" id="GO:0003700">
    <property type="term" value="F:DNA-binding transcription factor activity"/>
    <property type="evidence" value="ECO:0007669"/>
    <property type="project" value="InterPro"/>
</dbReference>
<reference evidence="5 6" key="1">
    <citation type="submission" date="2019-07" db="EMBL/GenBank/DDBJ databases">
        <title>Genomes of Cafeteria roenbergensis.</title>
        <authorList>
            <person name="Fischer M.G."/>
            <person name="Hackl T."/>
            <person name="Roman M."/>
        </authorList>
    </citation>
    <scope>NUCLEOTIDE SEQUENCE [LARGE SCALE GENOMIC DNA]</scope>
    <source>
        <strain evidence="2 5">BVI</strain>
        <strain evidence="3 7">Cflag</strain>
        <strain evidence="4 6">RCC970-E3</strain>
    </source>
</reference>
<feature type="compositionally biased region" description="Acidic residues" evidence="1">
    <location>
        <begin position="248"/>
        <end position="257"/>
    </location>
</feature>
<evidence type="ECO:0000313" key="2">
    <source>
        <dbReference type="EMBL" id="KAA0152157.1"/>
    </source>
</evidence>
<feature type="compositionally biased region" description="Basic residues" evidence="1">
    <location>
        <begin position="39"/>
        <end position="50"/>
    </location>
</feature>
<dbReference type="EMBL" id="VLTN01000022">
    <property type="protein sequence ID" value="KAA0152157.1"/>
    <property type="molecule type" value="Genomic_DNA"/>
</dbReference>
<proteinExistence type="predicted"/>
<feature type="compositionally biased region" description="Basic residues" evidence="1">
    <location>
        <begin position="139"/>
        <end position="149"/>
    </location>
</feature>
<name>A0A5A8E1P6_CAFRO</name>
<dbReference type="Proteomes" id="UP000323011">
    <property type="component" value="Unassembled WGS sequence"/>
</dbReference>
<feature type="region of interest" description="Disordered" evidence="1">
    <location>
        <begin position="393"/>
        <end position="437"/>
    </location>
</feature>
<dbReference type="InterPro" id="IPR046347">
    <property type="entry name" value="bZIP_sf"/>
</dbReference>
<keyword evidence="5" id="KW-1185">Reference proteome</keyword>
<dbReference type="EMBL" id="VLTL01000018">
    <property type="protein sequence ID" value="KAA0169861.1"/>
    <property type="molecule type" value="Genomic_DNA"/>
</dbReference>
<comment type="caution">
    <text evidence="4">The sequence shown here is derived from an EMBL/GenBank/DDBJ whole genome shotgun (WGS) entry which is preliminary data.</text>
</comment>
<evidence type="ECO:0008006" key="8">
    <source>
        <dbReference type="Google" id="ProtNLM"/>
    </source>
</evidence>